<dbReference type="Proteomes" id="UP000176087">
    <property type="component" value="Unassembled WGS sequence"/>
</dbReference>
<dbReference type="GO" id="GO:0019441">
    <property type="term" value="P:L-tryptophan catabolic process to kynurenine"/>
    <property type="evidence" value="ECO:0007669"/>
    <property type="project" value="InterPro"/>
</dbReference>
<dbReference type="AlphaFoldDB" id="A0A1E7JLZ9"/>
<organism evidence="1 2">
    <name type="scientific">Streptomyces abyssalis</name>
    <dbReference type="NCBI Taxonomy" id="933944"/>
    <lineage>
        <taxon>Bacteria</taxon>
        <taxon>Bacillati</taxon>
        <taxon>Actinomycetota</taxon>
        <taxon>Actinomycetes</taxon>
        <taxon>Kitasatosporales</taxon>
        <taxon>Streptomycetaceae</taxon>
        <taxon>Streptomyces</taxon>
    </lineage>
</organism>
<dbReference type="EMBL" id="LJGT01000040">
    <property type="protein sequence ID" value="OEU88650.1"/>
    <property type="molecule type" value="Genomic_DNA"/>
</dbReference>
<keyword evidence="2" id="KW-1185">Reference proteome</keyword>
<comment type="caution">
    <text evidence="1">The sequence shown here is derived from an EMBL/GenBank/DDBJ whole genome shotgun (WGS) entry which is preliminary data.</text>
</comment>
<dbReference type="PANTHER" id="PTHR31118:SF12">
    <property type="entry name" value="CYCLASE-LIKE PROTEIN 2"/>
    <property type="match status" value="1"/>
</dbReference>
<reference evidence="1 2" key="1">
    <citation type="journal article" date="2016" name="Front. Microbiol.">
        <title>Comparative Genomics Analysis of Streptomyces Species Reveals Their Adaptation to the Marine Environment and Their Diversity at the Genomic Level.</title>
        <authorList>
            <person name="Tian X."/>
            <person name="Zhang Z."/>
            <person name="Yang T."/>
            <person name="Chen M."/>
            <person name="Li J."/>
            <person name="Chen F."/>
            <person name="Yang J."/>
            <person name="Li W."/>
            <person name="Zhang B."/>
            <person name="Zhang Z."/>
            <person name="Wu J."/>
            <person name="Zhang C."/>
            <person name="Long L."/>
            <person name="Xiao J."/>
        </authorList>
    </citation>
    <scope>NUCLEOTIDE SEQUENCE [LARGE SCALE GENOMIC DNA]</scope>
    <source>
        <strain evidence="1 2">SCSIO 10390</strain>
    </source>
</reference>
<dbReference type="SUPFAM" id="SSF102198">
    <property type="entry name" value="Putative cyclase"/>
    <property type="match status" value="1"/>
</dbReference>
<proteinExistence type="predicted"/>
<dbReference type="Gene3D" id="3.50.30.50">
    <property type="entry name" value="Putative cyclase"/>
    <property type="match status" value="1"/>
</dbReference>
<evidence type="ECO:0000313" key="2">
    <source>
        <dbReference type="Proteomes" id="UP000176087"/>
    </source>
</evidence>
<sequence length="231" mass="24986">MTGAFTSGAAGAAFVDLSHEITSGSTAYPGLPQPELTPYLTHEQSRELYDDGYQFHTGQLRLVGQTGTYLDTPFHPFPDGYDLSRLDLRRVANVPATVVETEEQEIPADYFLKADKLSGRAVLIRTGWSRYWGTDTYGNGRHPYLSAEAAQLLADAGASVVGIDSLDIDGTHTRARPAHHALLGAGIPVVKHLTSLDRLPVQGAKFTAVPVKVSGLGTLPVRAFATWPRWS</sequence>
<gene>
    <name evidence="1" type="ORF">AN215_18770</name>
</gene>
<dbReference type="GO" id="GO:0004061">
    <property type="term" value="F:arylformamidase activity"/>
    <property type="evidence" value="ECO:0007669"/>
    <property type="project" value="InterPro"/>
</dbReference>
<accession>A0A1E7JLZ9</accession>
<protein>
    <submittedName>
        <fullName evidence="1">Cyclase</fullName>
    </submittedName>
</protein>
<dbReference type="STRING" id="933944.AN215_18770"/>
<evidence type="ECO:0000313" key="1">
    <source>
        <dbReference type="EMBL" id="OEU88650.1"/>
    </source>
</evidence>
<dbReference type="InterPro" id="IPR037175">
    <property type="entry name" value="KFase_sf"/>
</dbReference>
<dbReference type="Pfam" id="PF04199">
    <property type="entry name" value="Cyclase"/>
    <property type="match status" value="1"/>
</dbReference>
<name>A0A1E7JLZ9_9ACTN</name>
<dbReference type="InterPro" id="IPR007325">
    <property type="entry name" value="KFase/CYL"/>
</dbReference>
<dbReference type="PANTHER" id="PTHR31118">
    <property type="entry name" value="CYCLASE-LIKE PROTEIN 2"/>
    <property type="match status" value="1"/>
</dbReference>